<dbReference type="Pfam" id="PF03364">
    <property type="entry name" value="Polyketide_cyc"/>
    <property type="match status" value="1"/>
</dbReference>
<comment type="function">
    <text evidence="3">Required for the function of coenzyme Q in the respiratory chain. May serve as a chaperone or may be involved in the transport of Q6 from its site of synthesis to the catalytic sites of the respiratory complexes.</text>
</comment>
<dbReference type="SUPFAM" id="SSF55961">
    <property type="entry name" value="Bet v1-like"/>
    <property type="match status" value="1"/>
</dbReference>
<comment type="subunit">
    <text evidence="2">Interacts with coenzyme Q.</text>
</comment>
<dbReference type="InterPro" id="IPR005031">
    <property type="entry name" value="COQ10_START"/>
</dbReference>
<gene>
    <name evidence="5" type="ORF">D0Y65_008703</name>
</gene>
<feature type="domain" description="Coenzyme Q-binding protein COQ10 START" evidence="4">
    <location>
        <begin position="101"/>
        <end position="203"/>
    </location>
</feature>
<dbReference type="Gene3D" id="3.30.530.20">
    <property type="match status" value="1"/>
</dbReference>
<reference evidence="5 6" key="1">
    <citation type="submission" date="2018-09" db="EMBL/GenBank/DDBJ databases">
        <title>A high-quality reference genome of wild soybean provides a powerful tool to mine soybean genomes.</title>
        <authorList>
            <person name="Xie M."/>
            <person name="Chung C.Y.L."/>
            <person name="Li M.-W."/>
            <person name="Wong F.-L."/>
            <person name="Chan T.-F."/>
            <person name="Lam H.-M."/>
        </authorList>
    </citation>
    <scope>NUCLEOTIDE SEQUENCE [LARGE SCALE GENOMIC DNA]</scope>
    <source>
        <strain evidence="6">cv. W05</strain>
        <tissue evidence="5">Hypocotyl of etiolated seedlings</tissue>
    </source>
</reference>
<evidence type="ECO:0000313" key="5">
    <source>
        <dbReference type="EMBL" id="RZC14899.1"/>
    </source>
</evidence>
<evidence type="ECO:0000256" key="1">
    <source>
        <dbReference type="ARBA" id="ARBA00006885"/>
    </source>
</evidence>
<dbReference type="CDD" id="cd07813">
    <property type="entry name" value="COQ10p_like"/>
    <property type="match status" value="1"/>
</dbReference>
<evidence type="ECO:0000259" key="4">
    <source>
        <dbReference type="Pfam" id="PF03364"/>
    </source>
</evidence>
<accession>A0A445KVH8</accession>
<comment type="similarity">
    <text evidence="1">Belongs to the COQ10 family.</text>
</comment>
<dbReference type="PANTHER" id="PTHR12901">
    <property type="entry name" value="SPERM PROTEIN HOMOLOG"/>
    <property type="match status" value="1"/>
</dbReference>
<dbReference type="GO" id="GO:0045333">
    <property type="term" value="P:cellular respiration"/>
    <property type="evidence" value="ECO:0007669"/>
    <property type="project" value="InterPro"/>
</dbReference>
<dbReference type="GO" id="GO:0048039">
    <property type="term" value="F:ubiquinone binding"/>
    <property type="evidence" value="ECO:0007669"/>
    <property type="project" value="InterPro"/>
</dbReference>
<dbReference type="InterPro" id="IPR023393">
    <property type="entry name" value="START-like_dom_sf"/>
</dbReference>
<proteinExistence type="inferred from homology"/>
<sequence length="226" mass="25471">MPPFLSTSKALCSLASRKSGVSQLIRSSKSSWKLDGCRCITTAITGHHIQPSFSRIGFSPLTGGLCNSNTNYNVVQTRQFLGCGDGEEGILSRNYEERRVLGSEILRHYPDGSFDAELEIGFKFLVESYVSHVELDRPKRIKTTVSQSTLFEHLINIWEFNPGPVPGSCDLYFLVDFKFQSPLYRQIASMFFKEVASRMVGSFTERCRLVYGPEVRVLENSYGKRA</sequence>
<name>A0A445KVH8_GLYSO</name>
<dbReference type="AlphaFoldDB" id="A0A445KVH8"/>
<dbReference type="Proteomes" id="UP000289340">
    <property type="component" value="Chromosome 4"/>
</dbReference>
<comment type="caution">
    <text evidence="5">The sequence shown here is derived from an EMBL/GenBank/DDBJ whole genome shotgun (WGS) entry which is preliminary data.</text>
</comment>
<organism evidence="5 6">
    <name type="scientific">Glycine soja</name>
    <name type="common">Wild soybean</name>
    <dbReference type="NCBI Taxonomy" id="3848"/>
    <lineage>
        <taxon>Eukaryota</taxon>
        <taxon>Viridiplantae</taxon>
        <taxon>Streptophyta</taxon>
        <taxon>Embryophyta</taxon>
        <taxon>Tracheophyta</taxon>
        <taxon>Spermatophyta</taxon>
        <taxon>Magnoliopsida</taxon>
        <taxon>eudicotyledons</taxon>
        <taxon>Gunneridae</taxon>
        <taxon>Pentapetalae</taxon>
        <taxon>rosids</taxon>
        <taxon>fabids</taxon>
        <taxon>Fabales</taxon>
        <taxon>Fabaceae</taxon>
        <taxon>Papilionoideae</taxon>
        <taxon>50 kb inversion clade</taxon>
        <taxon>NPAAA clade</taxon>
        <taxon>indigoferoid/millettioid clade</taxon>
        <taxon>Phaseoleae</taxon>
        <taxon>Glycine</taxon>
        <taxon>Glycine subgen. Soja</taxon>
    </lineage>
</organism>
<evidence type="ECO:0000256" key="2">
    <source>
        <dbReference type="ARBA" id="ARBA00011814"/>
    </source>
</evidence>
<evidence type="ECO:0000313" key="6">
    <source>
        <dbReference type="Proteomes" id="UP000289340"/>
    </source>
</evidence>
<keyword evidence="6" id="KW-1185">Reference proteome</keyword>
<evidence type="ECO:0000256" key="3">
    <source>
        <dbReference type="ARBA" id="ARBA00024947"/>
    </source>
</evidence>
<dbReference type="PANTHER" id="PTHR12901:SF10">
    <property type="entry name" value="COENZYME Q-BINDING PROTEIN COQ10, MITOCHONDRIAL"/>
    <property type="match status" value="1"/>
</dbReference>
<protein>
    <submittedName>
        <fullName evidence="5">Coenzyme Q-binding protein COQ10-like, mitochondrial isoform B</fullName>
    </submittedName>
</protein>
<dbReference type="EMBL" id="QZWG01000004">
    <property type="protein sequence ID" value="RZC14899.1"/>
    <property type="molecule type" value="Genomic_DNA"/>
</dbReference>
<dbReference type="GO" id="GO:0005739">
    <property type="term" value="C:mitochondrion"/>
    <property type="evidence" value="ECO:0007669"/>
    <property type="project" value="TreeGrafter"/>
</dbReference>
<dbReference type="InterPro" id="IPR044996">
    <property type="entry name" value="COQ10-like"/>
</dbReference>